<comment type="caution">
    <text evidence="1">The sequence shown here is derived from an EMBL/GenBank/DDBJ whole genome shotgun (WGS) entry which is preliminary data.</text>
</comment>
<name>A0A9N9PXD0_9HELO</name>
<keyword evidence="2" id="KW-1185">Reference proteome</keyword>
<evidence type="ECO:0000313" key="1">
    <source>
        <dbReference type="EMBL" id="CAG8978358.1"/>
    </source>
</evidence>
<protein>
    <submittedName>
        <fullName evidence="1">Uncharacterized protein</fullName>
    </submittedName>
</protein>
<sequence>MVGLEHARELKDRRPRIRERIVMSNKNWQSPRQSNIKRASTSSNVSKTLITLLRGERIFLGRYHNNDNLVERVRPKI</sequence>
<evidence type="ECO:0000313" key="2">
    <source>
        <dbReference type="Proteomes" id="UP000701801"/>
    </source>
</evidence>
<proteinExistence type="predicted"/>
<organism evidence="1 2">
    <name type="scientific">Hymenoscyphus albidus</name>
    <dbReference type="NCBI Taxonomy" id="595503"/>
    <lineage>
        <taxon>Eukaryota</taxon>
        <taxon>Fungi</taxon>
        <taxon>Dikarya</taxon>
        <taxon>Ascomycota</taxon>
        <taxon>Pezizomycotina</taxon>
        <taxon>Leotiomycetes</taxon>
        <taxon>Helotiales</taxon>
        <taxon>Helotiaceae</taxon>
        <taxon>Hymenoscyphus</taxon>
    </lineage>
</organism>
<gene>
    <name evidence="1" type="ORF">HYALB_00012493</name>
</gene>
<dbReference type="EMBL" id="CAJVRM010000252">
    <property type="protein sequence ID" value="CAG8978358.1"/>
    <property type="molecule type" value="Genomic_DNA"/>
</dbReference>
<dbReference type="AlphaFoldDB" id="A0A9N9PXD0"/>
<dbReference type="Proteomes" id="UP000701801">
    <property type="component" value="Unassembled WGS sequence"/>
</dbReference>
<reference evidence="1" key="1">
    <citation type="submission" date="2021-07" db="EMBL/GenBank/DDBJ databases">
        <authorList>
            <person name="Durling M."/>
        </authorList>
    </citation>
    <scope>NUCLEOTIDE SEQUENCE</scope>
</reference>
<accession>A0A9N9PXD0</accession>